<organism evidence="3 4">
    <name type="scientific">Buttiauxella warmboldiae</name>
    <dbReference type="NCBI Taxonomy" id="82993"/>
    <lineage>
        <taxon>Bacteria</taxon>
        <taxon>Pseudomonadati</taxon>
        <taxon>Pseudomonadota</taxon>
        <taxon>Gammaproteobacteria</taxon>
        <taxon>Enterobacterales</taxon>
        <taxon>Enterobacteriaceae</taxon>
        <taxon>Buttiauxella</taxon>
    </lineage>
</organism>
<comment type="caution">
    <text evidence="3">The sequence shown here is derived from an EMBL/GenBank/DDBJ whole genome shotgun (WGS) entry which is preliminary data.</text>
</comment>
<feature type="chain" id="PRO_5018111957" evidence="2">
    <location>
        <begin position="20"/>
        <end position="90"/>
    </location>
</feature>
<evidence type="ECO:0000256" key="1">
    <source>
        <dbReference type="SAM" id="MobiDB-lite"/>
    </source>
</evidence>
<evidence type="ECO:0000313" key="3">
    <source>
        <dbReference type="EMBL" id="RPH22080.1"/>
    </source>
</evidence>
<dbReference type="EMBL" id="RPOH01000082">
    <property type="protein sequence ID" value="RPH22080.1"/>
    <property type="molecule type" value="Genomic_DNA"/>
</dbReference>
<dbReference type="AlphaFoldDB" id="A0A3N5D6X3"/>
<dbReference type="OrthoDB" id="6626286at2"/>
<evidence type="ECO:0000313" key="4">
    <source>
        <dbReference type="Proteomes" id="UP000268615"/>
    </source>
</evidence>
<keyword evidence="2" id="KW-0732">Signal</keyword>
<reference evidence="3 4" key="1">
    <citation type="submission" date="2018-11" db="EMBL/GenBank/DDBJ databases">
        <title>Draft genome sequence of Buttiauxella warmboldiae CCUG 35512.</title>
        <authorList>
            <person name="Salva-Serra F."/>
            <person name="Marathe N."/>
            <person name="Moore E."/>
            <person name="Svensson L."/>
            <person name="Engstrom-Jakobsson H."/>
        </authorList>
    </citation>
    <scope>NUCLEOTIDE SEQUENCE [LARGE SCALE GENOMIC DNA]</scope>
    <source>
        <strain evidence="3 4">CCUG 35512</strain>
    </source>
</reference>
<proteinExistence type="predicted"/>
<feature type="compositionally biased region" description="Basic and acidic residues" evidence="1">
    <location>
        <begin position="73"/>
        <end position="82"/>
    </location>
</feature>
<dbReference type="RefSeq" id="WP_124025257.1">
    <property type="nucleotide sequence ID" value="NZ_RPOH01000082.1"/>
</dbReference>
<evidence type="ECO:0000256" key="2">
    <source>
        <dbReference type="SAM" id="SignalP"/>
    </source>
</evidence>
<accession>A0A3N5D6X3</accession>
<gene>
    <name evidence="3" type="ORF">EHN07_17175</name>
</gene>
<protein>
    <submittedName>
        <fullName evidence="3">Uncharacterized protein</fullName>
    </submittedName>
</protein>
<feature type="signal peptide" evidence="2">
    <location>
        <begin position="1"/>
        <end position="19"/>
    </location>
</feature>
<dbReference type="Proteomes" id="UP000268615">
    <property type="component" value="Unassembled WGS sequence"/>
</dbReference>
<keyword evidence="4" id="KW-1185">Reference proteome</keyword>
<name>A0A3N5D6X3_9ENTR</name>
<feature type="region of interest" description="Disordered" evidence="1">
    <location>
        <begin position="64"/>
        <end position="90"/>
    </location>
</feature>
<sequence>MDKLLILCSVMLFAAGAMANKKPATELKWGSEDENGCRGNICFKAKQHQWPEMDQKIDKADRMRLTDPFSAHNSDDGNDQKSAEVTFNLD</sequence>